<reference evidence="5" key="1">
    <citation type="submission" date="2015-08" db="EMBL/GenBank/DDBJ databases">
        <title>Candidatus Bacteriodes Periocalifornicus.</title>
        <authorList>
            <person name="McLean J.S."/>
            <person name="Kelley S."/>
        </authorList>
    </citation>
    <scope>NUCLEOTIDE SEQUENCE [LARGE SCALE GENOMIC DNA]</scope>
    <source>
        <strain evidence="5">12B</strain>
    </source>
</reference>
<feature type="chain" id="PRO_5006212486" description="OmpA-like domain-containing protein" evidence="3">
    <location>
        <begin position="21"/>
        <end position="356"/>
    </location>
</feature>
<dbReference type="EMBL" id="LIIK01000017">
    <property type="protein sequence ID" value="KQM08930.1"/>
    <property type="molecule type" value="Genomic_DNA"/>
</dbReference>
<evidence type="ECO:0000313" key="5">
    <source>
        <dbReference type="EMBL" id="KQM08930.1"/>
    </source>
</evidence>
<dbReference type="SUPFAM" id="SSF103088">
    <property type="entry name" value="OmpA-like"/>
    <property type="match status" value="1"/>
</dbReference>
<feature type="signal peptide" evidence="3">
    <location>
        <begin position="1"/>
        <end position="20"/>
    </location>
</feature>
<dbReference type="InterPro" id="IPR050330">
    <property type="entry name" value="Bact_OuterMem_StrucFunc"/>
</dbReference>
<dbReference type="AlphaFoldDB" id="A0A0Q4B4X3"/>
<protein>
    <recommendedName>
        <fullName evidence="4">OmpA-like domain-containing protein</fullName>
    </recommendedName>
</protein>
<dbReference type="PANTHER" id="PTHR30329:SF21">
    <property type="entry name" value="LIPOPROTEIN YIAD-RELATED"/>
    <property type="match status" value="1"/>
</dbReference>
<dbReference type="InterPro" id="IPR036737">
    <property type="entry name" value="OmpA-like_sf"/>
</dbReference>
<sequence length="356" mass="39960">MRTLLNALLIPLASACLLFACVPAREYRDLQTRHASLNAERNSLLARADSLSRAVDDLKAQNAAQLRRLEVLRRDSLTRGADLQQTRDALTRSRLDYAELEKMQRALVEGNQQETTQLLTELQNARQELLKREDALKELERKNYQRKLELDRVAQQQATAQRTIDSIQRTLTASRAALSQKNTDLLEMQRLLARKDSLSAALKKRVSDALYGFENKGITVQHRGGRVYVLLEEKLMFRSGSWEVDARGAEAIRHLIPVLVQNPDINILVEGHTDDVPMKGSGQILDNWDLSTKRATAIVRVLLAGGKIAPARITAAGNAEFHPLEAAKTAEARQKNRRTEIILTPRIDELAKALGE</sequence>
<dbReference type="PANTHER" id="PTHR30329">
    <property type="entry name" value="STATOR ELEMENT OF FLAGELLAR MOTOR COMPLEX"/>
    <property type="match status" value="1"/>
</dbReference>
<dbReference type="PROSITE" id="PS51123">
    <property type="entry name" value="OMPA_2"/>
    <property type="match status" value="1"/>
</dbReference>
<evidence type="ECO:0000259" key="4">
    <source>
        <dbReference type="PROSITE" id="PS51123"/>
    </source>
</evidence>
<feature type="domain" description="OmpA-like" evidence="4">
    <location>
        <begin position="224"/>
        <end position="347"/>
    </location>
</feature>
<dbReference type="PROSITE" id="PS51257">
    <property type="entry name" value="PROKAR_LIPOPROTEIN"/>
    <property type="match status" value="1"/>
</dbReference>
<evidence type="ECO:0000256" key="2">
    <source>
        <dbReference type="SAM" id="Coils"/>
    </source>
</evidence>
<keyword evidence="3" id="KW-0732">Signal</keyword>
<dbReference type="GO" id="GO:0016020">
    <property type="term" value="C:membrane"/>
    <property type="evidence" value="ECO:0007669"/>
    <property type="project" value="UniProtKB-UniRule"/>
</dbReference>
<evidence type="ECO:0000256" key="3">
    <source>
        <dbReference type="SAM" id="SignalP"/>
    </source>
</evidence>
<dbReference type="Gene3D" id="3.30.1330.60">
    <property type="entry name" value="OmpA-like domain"/>
    <property type="match status" value="1"/>
</dbReference>
<keyword evidence="1" id="KW-0472">Membrane</keyword>
<comment type="caution">
    <text evidence="5">The sequence shown here is derived from an EMBL/GenBank/DDBJ whole genome shotgun (WGS) entry which is preliminary data.</text>
</comment>
<evidence type="ECO:0000313" key="6">
    <source>
        <dbReference type="Proteomes" id="UP000054172"/>
    </source>
</evidence>
<dbReference type="InterPro" id="IPR006665">
    <property type="entry name" value="OmpA-like"/>
</dbReference>
<keyword evidence="2" id="KW-0175">Coiled coil</keyword>
<keyword evidence="6" id="KW-1185">Reference proteome</keyword>
<feature type="coiled-coil region" evidence="2">
    <location>
        <begin position="27"/>
        <end position="156"/>
    </location>
</feature>
<dbReference type="Pfam" id="PF00691">
    <property type="entry name" value="OmpA"/>
    <property type="match status" value="1"/>
</dbReference>
<proteinExistence type="predicted"/>
<dbReference type="Proteomes" id="UP000054172">
    <property type="component" value="Unassembled WGS sequence"/>
</dbReference>
<evidence type="ECO:0000256" key="1">
    <source>
        <dbReference type="PROSITE-ProRule" id="PRU00473"/>
    </source>
</evidence>
<dbReference type="CDD" id="cd07185">
    <property type="entry name" value="OmpA_C-like"/>
    <property type="match status" value="1"/>
</dbReference>
<dbReference type="STRING" id="1702214.AL399_04540"/>
<organism evidence="5 6">
    <name type="scientific">Candidatus [Bacteroides] periocalifornicus</name>
    <dbReference type="NCBI Taxonomy" id="1702214"/>
    <lineage>
        <taxon>Bacteria</taxon>
        <taxon>Pseudomonadati</taxon>
        <taxon>Bacteroidota</taxon>
    </lineage>
</organism>
<gene>
    <name evidence="5" type="ORF">AL399_04540</name>
</gene>
<dbReference type="PATRIC" id="fig|1702214.3.peg.1818"/>
<accession>A0A0Q4B4X3</accession>
<name>A0A0Q4B4X3_9BACT</name>